<dbReference type="EMBL" id="JAUEPU010000095">
    <property type="protein sequence ID" value="KAK0478585.1"/>
    <property type="molecule type" value="Genomic_DNA"/>
</dbReference>
<sequence>MQASGLPPELCDAIIDELREDKKSLLQISLTCRALCPRTRVHLFHAVTLLGKSCCDRLCALITLSPTLALHFKSLRINWRIRNWNRNHLENYEPLTVIESLVGVTDLYLALDDWGRVPDAVASSLQSCSYRSLSIGGYCTFASMGEICLLLQNSPGLEQVSFSCKNIPPMLCDQDRSLHGTPAPSTLRIIDYQDTTSVPAERPRSLLTLAISSHPCPFSFCNIRTLTVCLSGPSTMFLEDLRKYLALPSTSLKHFCVIHGFRPVWSHRGSPLASLDVSDIESIEIRVYRDRPLFLNPGTLDILRWWISNFSSTDKRSIIRSLTFTNFTSISFPRKEERSTLDQEDLWMRLNDCLTSYKMGSLERLAITFDQRPAKWNMLKAQVEAKFQGLKKSGCEVILDIVTREKN</sequence>
<gene>
    <name evidence="1" type="ORF">EDD18DRAFT_1208472</name>
</gene>
<dbReference type="Proteomes" id="UP001175228">
    <property type="component" value="Unassembled WGS sequence"/>
</dbReference>
<evidence type="ECO:0000313" key="1">
    <source>
        <dbReference type="EMBL" id="KAK0478585.1"/>
    </source>
</evidence>
<comment type="caution">
    <text evidence="1">The sequence shown here is derived from an EMBL/GenBank/DDBJ whole genome shotgun (WGS) entry which is preliminary data.</text>
</comment>
<evidence type="ECO:0000313" key="2">
    <source>
        <dbReference type="Proteomes" id="UP001175228"/>
    </source>
</evidence>
<keyword evidence="2" id="KW-1185">Reference proteome</keyword>
<name>A0AA39P6N9_9AGAR</name>
<protein>
    <recommendedName>
        <fullName evidence="3">F-box domain-containing protein</fullName>
    </recommendedName>
</protein>
<proteinExistence type="predicted"/>
<organism evidence="1 2">
    <name type="scientific">Armillaria luteobubalina</name>
    <dbReference type="NCBI Taxonomy" id="153913"/>
    <lineage>
        <taxon>Eukaryota</taxon>
        <taxon>Fungi</taxon>
        <taxon>Dikarya</taxon>
        <taxon>Basidiomycota</taxon>
        <taxon>Agaricomycotina</taxon>
        <taxon>Agaricomycetes</taxon>
        <taxon>Agaricomycetidae</taxon>
        <taxon>Agaricales</taxon>
        <taxon>Marasmiineae</taxon>
        <taxon>Physalacriaceae</taxon>
        <taxon>Armillaria</taxon>
    </lineage>
</organism>
<accession>A0AA39P6N9</accession>
<reference evidence="1" key="1">
    <citation type="submission" date="2023-06" db="EMBL/GenBank/DDBJ databases">
        <authorList>
            <consortium name="Lawrence Berkeley National Laboratory"/>
            <person name="Ahrendt S."/>
            <person name="Sahu N."/>
            <person name="Indic B."/>
            <person name="Wong-Bajracharya J."/>
            <person name="Merenyi Z."/>
            <person name="Ke H.-M."/>
            <person name="Monk M."/>
            <person name="Kocsube S."/>
            <person name="Drula E."/>
            <person name="Lipzen A."/>
            <person name="Balint B."/>
            <person name="Henrissat B."/>
            <person name="Andreopoulos B."/>
            <person name="Martin F.M."/>
            <person name="Harder C.B."/>
            <person name="Rigling D."/>
            <person name="Ford K.L."/>
            <person name="Foster G.D."/>
            <person name="Pangilinan J."/>
            <person name="Papanicolaou A."/>
            <person name="Barry K."/>
            <person name="LaButti K."/>
            <person name="Viragh M."/>
            <person name="Koriabine M."/>
            <person name="Yan M."/>
            <person name="Riley R."/>
            <person name="Champramary S."/>
            <person name="Plett K.L."/>
            <person name="Tsai I.J."/>
            <person name="Slot J."/>
            <person name="Sipos G."/>
            <person name="Plett J."/>
            <person name="Nagy L.G."/>
            <person name="Grigoriev I.V."/>
        </authorList>
    </citation>
    <scope>NUCLEOTIDE SEQUENCE</scope>
    <source>
        <strain evidence="1">HWK02</strain>
    </source>
</reference>
<evidence type="ECO:0008006" key="3">
    <source>
        <dbReference type="Google" id="ProtNLM"/>
    </source>
</evidence>
<dbReference type="AlphaFoldDB" id="A0AA39P6N9"/>